<proteinExistence type="predicted"/>
<evidence type="ECO:0000313" key="3">
    <source>
        <dbReference type="Proteomes" id="UP000830115"/>
    </source>
</evidence>
<evidence type="ECO:0000256" key="1">
    <source>
        <dbReference type="SAM" id="MobiDB-lite"/>
    </source>
</evidence>
<keyword evidence="3" id="KW-1185">Reference proteome</keyword>
<dbReference type="EMBL" id="CP086322">
    <property type="protein sequence ID" value="UQA97812.1"/>
    <property type="molecule type" value="Genomic_DNA"/>
</dbReference>
<accession>A0ABY4MJF4</accession>
<dbReference type="RefSeq" id="WP_248868841.1">
    <property type="nucleotide sequence ID" value="NZ_CP086322.1"/>
</dbReference>
<name>A0ABY4MJF4_9ACTN</name>
<evidence type="ECO:0000313" key="2">
    <source>
        <dbReference type="EMBL" id="UQA97812.1"/>
    </source>
</evidence>
<sequence>MRRLPWDGPEGKPAYLSADGRHSRLSRMADEVERAQLDTAQTVVRLARELLNGAEVAALDEVRFAALRLIECLTDTLRVAESRMASIPTQPDDPD</sequence>
<organism evidence="2 3">
    <name type="scientific">Streptomyces halobius</name>
    <dbReference type="NCBI Taxonomy" id="2879846"/>
    <lineage>
        <taxon>Bacteria</taxon>
        <taxon>Bacillati</taxon>
        <taxon>Actinomycetota</taxon>
        <taxon>Actinomycetes</taxon>
        <taxon>Kitasatosporales</taxon>
        <taxon>Streptomycetaceae</taxon>
        <taxon>Streptomyces</taxon>
    </lineage>
</organism>
<reference evidence="2" key="1">
    <citation type="submission" date="2021-10" db="EMBL/GenBank/DDBJ databases">
        <title>Streptomyces nigrumlapis sp.nov.,an antimicrobial producing actinobacterium isolated from Black Gobi rocks.</title>
        <authorList>
            <person name="Wen Y."/>
            <person name="Zhang W."/>
            <person name="Liu X.G."/>
        </authorList>
    </citation>
    <scope>NUCLEOTIDE SEQUENCE</scope>
    <source>
        <strain evidence="2">ST13-2-2</strain>
    </source>
</reference>
<dbReference type="Proteomes" id="UP000830115">
    <property type="component" value="Chromosome"/>
</dbReference>
<protein>
    <submittedName>
        <fullName evidence="2">Uncharacterized protein</fullName>
    </submittedName>
</protein>
<gene>
    <name evidence="2" type="ORF">K9S39_17900</name>
</gene>
<feature type="region of interest" description="Disordered" evidence="1">
    <location>
        <begin position="1"/>
        <end position="22"/>
    </location>
</feature>